<dbReference type="PRINTS" id="PR00455">
    <property type="entry name" value="HTHTETR"/>
</dbReference>
<evidence type="ECO:0000256" key="2">
    <source>
        <dbReference type="PROSITE-ProRule" id="PRU00335"/>
    </source>
</evidence>
<dbReference type="GO" id="GO:0003677">
    <property type="term" value="F:DNA binding"/>
    <property type="evidence" value="ECO:0007669"/>
    <property type="project" value="UniProtKB-UniRule"/>
</dbReference>
<dbReference type="PANTHER" id="PTHR43479:SF11">
    <property type="entry name" value="ACREF_ENVCD OPERON REPRESSOR-RELATED"/>
    <property type="match status" value="1"/>
</dbReference>
<evidence type="ECO:0000256" key="1">
    <source>
        <dbReference type="ARBA" id="ARBA00023125"/>
    </source>
</evidence>
<dbReference type="InterPro" id="IPR001647">
    <property type="entry name" value="HTH_TetR"/>
</dbReference>
<dbReference type="InterPro" id="IPR009057">
    <property type="entry name" value="Homeodomain-like_sf"/>
</dbReference>
<accession>A0A0P9CA05</accession>
<feature type="DNA-binding region" description="H-T-H motif" evidence="2">
    <location>
        <begin position="39"/>
        <end position="58"/>
    </location>
</feature>
<protein>
    <recommendedName>
        <fullName evidence="3">HTH tetR-type domain-containing protein</fullName>
    </recommendedName>
</protein>
<dbReference type="PROSITE" id="PS01081">
    <property type="entry name" value="HTH_TETR_1"/>
    <property type="match status" value="1"/>
</dbReference>
<dbReference type="PANTHER" id="PTHR43479">
    <property type="entry name" value="ACREF/ENVCD OPERON REPRESSOR-RELATED"/>
    <property type="match status" value="1"/>
</dbReference>
<organism evidence="4 5">
    <name type="scientific">Alicyclobacillus ferrooxydans</name>
    <dbReference type="NCBI Taxonomy" id="471514"/>
    <lineage>
        <taxon>Bacteria</taxon>
        <taxon>Bacillati</taxon>
        <taxon>Bacillota</taxon>
        <taxon>Bacilli</taxon>
        <taxon>Bacillales</taxon>
        <taxon>Alicyclobacillaceae</taxon>
        <taxon>Alicyclobacillus</taxon>
    </lineage>
</organism>
<name>A0A0P9CA05_9BACL</name>
<comment type="caution">
    <text evidence="4">The sequence shown here is derived from an EMBL/GenBank/DDBJ whole genome shotgun (WGS) entry which is preliminary data.</text>
</comment>
<dbReference type="AlphaFoldDB" id="A0A0P9CA05"/>
<evidence type="ECO:0000259" key="3">
    <source>
        <dbReference type="PROSITE" id="PS50977"/>
    </source>
</evidence>
<dbReference type="InterPro" id="IPR036271">
    <property type="entry name" value="Tet_transcr_reg_TetR-rel_C_sf"/>
</dbReference>
<dbReference type="Pfam" id="PF00440">
    <property type="entry name" value="TetR_N"/>
    <property type="match status" value="1"/>
</dbReference>
<dbReference type="Gene3D" id="1.10.357.10">
    <property type="entry name" value="Tetracycline Repressor, domain 2"/>
    <property type="match status" value="1"/>
</dbReference>
<dbReference type="InterPro" id="IPR050624">
    <property type="entry name" value="HTH-type_Tx_Regulator"/>
</dbReference>
<dbReference type="PROSITE" id="PS50977">
    <property type="entry name" value="HTH_TETR_2"/>
    <property type="match status" value="1"/>
</dbReference>
<sequence length="211" mass="24625">MGVQIESTVKDPERIRERRKQIVRASVELFIEKGFHKTTTREIAKASGLSNGALYEYVKSKEDILYLVCQHIHQEIHERLADSLSSHETALERLRHAMTSFLSVIRDMEDEVLLIYQESKSLPPHHLHDVLQNEQVITDVFVQLLQDGLEDKSLELTEETIPLVAHDIIVLGQMWAFRRWAIRDMDFSEFVRQQINMILRTEPDHSSILRT</sequence>
<feature type="domain" description="HTH tetR-type" evidence="3">
    <location>
        <begin position="16"/>
        <end position="76"/>
    </location>
</feature>
<gene>
    <name evidence="4" type="ORF">AN477_19315</name>
</gene>
<evidence type="ECO:0000313" key="4">
    <source>
        <dbReference type="EMBL" id="KPV42086.1"/>
    </source>
</evidence>
<dbReference type="STRING" id="471514.AN477_19315"/>
<proteinExistence type="predicted"/>
<dbReference type="RefSeq" id="WP_054970828.1">
    <property type="nucleotide sequence ID" value="NZ_LJCO01000083.1"/>
</dbReference>
<dbReference type="OrthoDB" id="9814200at2"/>
<dbReference type="SUPFAM" id="SSF46689">
    <property type="entry name" value="Homeodomain-like"/>
    <property type="match status" value="1"/>
</dbReference>
<dbReference type="Proteomes" id="UP000050482">
    <property type="component" value="Unassembled WGS sequence"/>
</dbReference>
<dbReference type="PATRIC" id="fig|471514.4.peg.3965"/>
<dbReference type="Pfam" id="PF17932">
    <property type="entry name" value="TetR_C_24"/>
    <property type="match status" value="1"/>
</dbReference>
<keyword evidence="1 2" id="KW-0238">DNA-binding</keyword>
<evidence type="ECO:0000313" key="5">
    <source>
        <dbReference type="Proteomes" id="UP000050482"/>
    </source>
</evidence>
<dbReference type="EMBL" id="LJCO01000083">
    <property type="protein sequence ID" value="KPV42086.1"/>
    <property type="molecule type" value="Genomic_DNA"/>
</dbReference>
<dbReference type="SUPFAM" id="SSF48498">
    <property type="entry name" value="Tetracyclin repressor-like, C-terminal domain"/>
    <property type="match status" value="1"/>
</dbReference>
<keyword evidence="5" id="KW-1185">Reference proteome</keyword>
<dbReference type="Gene3D" id="1.10.10.60">
    <property type="entry name" value="Homeodomain-like"/>
    <property type="match status" value="1"/>
</dbReference>
<dbReference type="InterPro" id="IPR041490">
    <property type="entry name" value="KstR2_TetR_C"/>
</dbReference>
<reference evidence="4 5" key="1">
    <citation type="submission" date="2015-09" db="EMBL/GenBank/DDBJ databases">
        <title>Draft genome sequence of Alicyclobacillus ferrooxydans DSM 22381.</title>
        <authorList>
            <person name="Hemp J."/>
        </authorList>
    </citation>
    <scope>NUCLEOTIDE SEQUENCE [LARGE SCALE GENOMIC DNA]</scope>
    <source>
        <strain evidence="4 5">TC-34</strain>
    </source>
</reference>
<dbReference type="InterPro" id="IPR023772">
    <property type="entry name" value="DNA-bd_HTH_TetR-type_CS"/>
</dbReference>